<evidence type="ECO:0000256" key="1">
    <source>
        <dbReference type="SAM" id="MobiDB-lite"/>
    </source>
</evidence>
<feature type="compositionally biased region" description="Basic and acidic residues" evidence="1">
    <location>
        <begin position="16"/>
        <end position="27"/>
    </location>
</feature>
<dbReference type="AlphaFoldDB" id="Q8GVQ5"/>
<gene>
    <name evidence="2" type="primary">P0681F05.103</name>
</gene>
<accession>Q8GVQ5</accession>
<feature type="region of interest" description="Disordered" evidence="1">
    <location>
        <begin position="1"/>
        <end position="51"/>
    </location>
</feature>
<dbReference type="EMBL" id="AP004674">
    <property type="protein sequence ID" value="BAC45139.1"/>
    <property type="molecule type" value="Genomic_DNA"/>
</dbReference>
<evidence type="ECO:0000313" key="3">
    <source>
        <dbReference type="Proteomes" id="UP000000763"/>
    </source>
</evidence>
<organism evidence="2 3">
    <name type="scientific">Oryza sativa subsp. japonica</name>
    <name type="common">Rice</name>
    <dbReference type="NCBI Taxonomy" id="39947"/>
    <lineage>
        <taxon>Eukaryota</taxon>
        <taxon>Viridiplantae</taxon>
        <taxon>Streptophyta</taxon>
        <taxon>Embryophyta</taxon>
        <taxon>Tracheophyta</taxon>
        <taxon>Spermatophyta</taxon>
        <taxon>Magnoliopsida</taxon>
        <taxon>Liliopsida</taxon>
        <taxon>Poales</taxon>
        <taxon>Poaceae</taxon>
        <taxon>BOP clade</taxon>
        <taxon>Oryzoideae</taxon>
        <taxon>Oryzeae</taxon>
        <taxon>Oryzinae</taxon>
        <taxon>Oryza</taxon>
        <taxon>Oryza sativa</taxon>
    </lineage>
</organism>
<protein>
    <submittedName>
        <fullName evidence="2">Uncharacterized protein</fullName>
    </submittedName>
</protein>
<feature type="compositionally biased region" description="Acidic residues" evidence="1">
    <location>
        <begin position="1"/>
        <end position="15"/>
    </location>
</feature>
<reference evidence="3" key="2">
    <citation type="journal article" date="2008" name="Nucleic Acids Res.">
        <title>The rice annotation project database (RAP-DB): 2008 update.</title>
        <authorList>
            <consortium name="The rice annotation project (RAP)"/>
        </authorList>
    </citation>
    <scope>GENOME REANNOTATION</scope>
    <source>
        <strain evidence="3">cv. Nipponbare</strain>
    </source>
</reference>
<dbReference type="Proteomes" id="UP000000763">
    <property type="component" value="Chromosome 7"/>
</dbReference>
<evidence type="ECO:0000313" key="2">
    <source>
        <dbReference type="EMBL" id="BAC45139.1"/>
    </source>
</evidence>
<reference evidence="3" key="1">
    <citation type="journal article" date="2005" name="Nature">
        <title>The map-based sequence of the rice genome.</title>
        <authorList>
            <consortium name="International rice genome sequencing project (IRGSP)"/>
            <person name="Matsumoto T."/>
            <person name="Wu J."/>
            <person name="Kanamori H."/>
            <person name="Katayose Y."/>
            <person name="Fujisawa M."/>
            <person name="Namiki N."/>
            <person name="Mizuno H."/>
            <person name="Yamamoto K."/>
            <person name="Antonio B.A."/>
            <person name="Baba T."/>
            <person name="Sakata K."/>
            <person name="Nagamura Y."/>
            <person name="Aoki H."/>
            <person name="Arikawa K."/>
            <person name="Arita K."/>
            <person name="Bito T."/>
            <person name="Chiden Y."/>
            <person name="Fujitsuka N."/>
            <person name="Fukunaka R."/>
            <person name="Hamada M."/>
            <person name="Harada C."/>
            <person name="Hayashi A."/>
            <person name="Hijishita S."/>
            <person name="Honda M."/>
            <person name="Hosokawa S."/>
            <person name="Ichikawa Y."/>
            <person name="Idonuma A."/>
            <person name="Iijima M."/>
            <person name="Ikeda M."/>
            <person name="Ikeno M."/>
            <person name="Ito K."/>
            <person name="Ito S."/>
            <person name="Ito T."/>
            <person name="Ito Y."/>
            <person name="Ito Y."/>
            <person name="Iwabuchi A."/>
            <person name="Kamiya K."/>
            <person name="Karasawa W."/>
            <person name="Kurita K."/>
            <person name="Katagiri S."/>
            <person name="Kikuta A."/>
            <person name="Kobayashi H."/>
            <person name="Kobayashi N."/>
            <person name="Machita K."/>
            <person name="Maehara T."/>
            <person name="Masukawa M."/>
            <person name="Mizubayashi T."/>
            <person name="Mukai Y."/>
            <person name="Nagasaki H."/>
            <person name="Nagata Y."/>
            <person name="Naito S."/>
            <person name="Nakashima M."/>
            <person name="Nakama Y."/>
            <person name="Nakamichi Y."/>
            <person name="Nakamura M."/>
            <person name="Meguro A."/>
            <person name="Negishi M."/>
            <person name="Ohta I."/>
            <person name="Ohta T."/>
            <person name="Okamoto M."/>
            <person name="Ono N."/>
            <person name="Saji S."/>
            <person name="Sakaguchi M."/>
            <person name="Sakai K."/>
            <person name="Shibata M."/>
            <person name="Shimokawa T."/>
            <person name="Song J."/>
            <person name="Takazaki Y."/>
            <person name="Terasawa K."/>
            <person name="Tsugane M."/>
            <person name="Tsuji K."/>
            <person name="Ueda S."/>
            <person name="Waki K."/>
            <person name="Yamagata H."/>
            <person name="Yamamoto M."/>
            <person name="Yamamoto S."/>
            <person name="Yamane H."/>
            <person name="Yoshiki S."/>
            <person name="Yoshihara R."/>
            <person name="Yukawa K."/>
            <person name="Zhong H."/>
            <person name="Yano M."/>
            <person name="Yuan Q."/>
            <person name="Ouyang S."/>
            <person name="Liu J."/>
            <person name="Jones K.M."/>
            <person name="Gansberger K."/>
            <person name="Moffat K."/>
            <person name="Hill J."/>
            <person name="Bera J."/>
            <person name="Fadrosh D."/>
            <person name="Jin S."/>
            <person name="Johri S."/>
            <person name="Kim M."/>
            <person name="Overton L."/>
            <person name="Reardon M."/>
            <person name="Tsitrin T."/>
            <person name="Vuong H."/>
            <person name="Weaver B."/>
            <person name="Ciecko A."/>
            <person name="Tallon L."/>
            <person name="Jackson J."/>
            <person name="Pai G."/>
            <person name="Aken S.V."/>
            <person name="Utterback T."/>
            <person name="Reidmuller S."/>
            <person name="Feldblyum T."/>
            <person name="Hsiao J."/>
            <person name="Zismann V."/>
            <person name="Iobst S."/>
            <person name="de Vazeille A.R."/>
            <person name="Buell C.R."/>
            <person name="Ying K."/>
            <person name="Li Y."/>
            <person name="Lu T."/>
            <person name="Huang Y."/>
            <person name="Zhao Q."/>
            <person name="Feng Q."/>
            <person name="Zhang L."/>
            <person name="Zhu J."/>
            <person name="Weng Q."/>
            <person name="Mu J."/>
            <person name="Lu Y."/>
            <person name="Fan D."/>
            <person name="Liu Y."/>
            <person name="Guan J."/>
            <person name="Zhang Y."/>
            <person name="Yu S."/>
            <person name="Liu X."/>
            <person name="Zhang Y."/>
            <person name="Hong G."/>
            <person name="Han B."/>
            <person name="Choisne N."/>
            <person name="Demange N."/>
            <person name="Orjeda G."/>
            <person name="Samain S."/>
            <person name="Cattolico L."/>
            <person name="Pelletier E."/>
            <person name="Couloux A."/>
            <person name="Segurens B."/>
            <person name="Wincker P."/>
            <person name="D'Hont A."/>
            <person name="Scarpelli C."/>
            <person name="Weissenbach J."/>
            <person name="Salanoubat M."/>
            <person name="Quetier F."/>
            <person name="Yu Y."/>
            <person name="Kim H.R."/>
            <person name="Rambo T."/>
            <person name="Currie J."/>
            <person name="Collura K."/>
            <person name="Luo M."/>
            <person name="Yang T."/>
            <person name="Ammiraju J.S.S."/>
            <person name="Engler F."/>
            <person name="Soderlund C."/>
            <person name="Wing R.A."/>
            <person name="Palmer L.E."/>
            <person name="de la Bastide M."/>
            <person name="Spiegel L."/>
            <person name="Nascimento L."/>
            <person name="Zutavern T."/>
            <person name="O'Shaughnessy A."/>
            <person name="Dike S."/>
            <person name="Dedhia N."/>
            <person name="Preston R."/>
            <person name="Balija V."/>
            <person name="McCombie W.R."/>
            <person name="Chow T."/>
            <person name="Chen H."/>
            <person name="Chung M."/>
            <person name="Chen C."/>
            <person name="Shaw J."/>
            <person name="Wu H."/>
            <person name="Hsiao K."/>
            <person name="Chao Y."/>
            <person name="Chu M."/>
            <person name="Cheng C."/>
            <person name="Hour A."/>
            <person name="Lee P."/>
            <person name="Lin S."/>
            <person name="Lin Y."/>
            <person name="Liou J."/>
            <person name="Liu S."/>
            <person name="Hsing Y."/>
            <person name="Raghuvanshi S."/>
            <person name="Mohanty A."/>
            <person name="Bharti A.K."/>
            <person name="Gaur A."/>
            <person name="Gupta V."/>
            <person name="Kumar D."/>
            <person name="Ravi V."/>
            <person name="Vij S."/>
            <person name="Kapur A."/>
            <person name="Khurana P."/>
            <person name="Khurana P."/>
            <person name="Khurana J.P."/>
            <person name="Tyagi A.K."/>
            <person name="Gaikwad K."/>
            <person name="Singh A."/>
            <person name="Dalal V."/>
            <person name="Srivastava S."/>
            <person name="Dixit A."/>
            <person name="Pal A.K."/>
            <person name="Ghazi I.A."/>
            <person name="Yadav M."/>
            <person name="Pandit A."/>
            <person name="Bhargava A."/>
            <person name="Sureshbabu K."/>
            <person name="Batra K."/>
            <person name="Sharma T.R."/>
            <person name="Mohapatra T."/>
            <person name="Singh N.K."/>
            <person name="Messing J."/>
            <person name="Nelson A.B."/>
            <person name="Fuks G."/>
            <person name="Kavchok S."/>
            <person name="Keizer G."/>
            <person name="Linton E."/>
            <person name="Llaca V."/>
            <person name="Song R."/>
            <person name="Tanyolac B."/>
            <person name="Young S."/>
            <person name="Ho-Il K."/>
            <person name="Hahn J.H."/>
            <person name="Sangsakoo G."/>
            <person name="Vanavichit A."/>
            <person name="de Mattos Luiz.A.T."/>
            <person name="Zimmer P.D."/>
            <person name="Malone G."/>
            <person name="Dellagostin O."/>
            <person name="de Oliveira A.C."/>
            <person name="Bevan M."/>
            <person name="Bancroft I."/>
            <person name="Minx P."/>
            <person name="Cordum H."/>
            <person name="Wilson R."/>
            <person name="Cheng Z."/>
            <person name="Jin W."/>
            <person name="Jiang J."/>
            <person name="Leong S.A."/>
            <person name="Iwama H."/>
            <person name="Gojobori T."/>
            <person name="Itoh T."/>
            <person name="Niimura Y."/>
            <person name="Fujii Y."/>
            <person name="Habara T."/>
            <person name="Sakai H."/>
            <person name="Sato Y."/>
            <person name="Wilson G."/>
            <person name="Kumar K."/>
            <person name="McCouch S."/>
            <person name="Juretic N."/>
            <person name="Hoen D."/>
            <person name="Wright S."/>
            <person name="Bruskiewich R."/>
            <person name="Bureau T."/>
            <person name="Miyao A."/>
            <person name="Hirochika H."/>
            <person name="Nishikawa T."/>
            <person name="Kadowaki K."/>
            <person name="Sugiura M."/>
            <person name="Burr B."/>
            <person name="Sasaki T."/>
        </authorList>
    </citation>
    <scope>NUCLEOTIDE SEQUENCE [LARGE SCALE GENOMIC DNA]</scope>
    <source>
        <strain evidence="3">cv. Nipponbare</strain>
    </source>
</reference>
<proteinExistence type="predicted"/>
<sequence length="73" mass="7638">MTDAGEGTDGEEPESEERAAARDRSDDESSAAPRLASPPPELGLGGLSRQPNIRNLHGLVRANLGEGNQTDPT</sequence>
<name>Q8GVQ5_ORYSJ</name>